<dbReference type="Proteomes" id="UP000287166">
    <property type="component" value="Unassembled WGS sequence"/>
</dbReference>
<feature type="chain" id="PRO_5019053602" evidence="2">
    <location>
        <begin position="17"/>
        <end position="236"/>
    </location>
</feature>
<accession>A0A401GEN8</accession>
<feature type="transmembrane region" description="Helical" evidence="1">
    <location>
        <begin position="162"/>
        <end position="182"/>
    </location>
</feature>
<evidence type="ECO:0000256" key="2">
    <source>
        <dbReference type="SAM" id="SignalP"/>
    </source>
</evidence>
<comment type="caution">
    <text evidence="3">The sequence shown here is derived from an EMBL/GenBank/DDBJ whole genome shotgun (WGS) entry which is preliminary data.</text>
</comment>
<organism evidence="3 4">
    <name type="scientific">Sparassis crispa</name>
    <dbReference type="NCBI Taxonomy" id="139825"/>
    <lineage>
        <taxon>Eukaryota</taxon>
        <taxon>Fungi</taxon>
        <taxon>Dikarya</taxon>
        <taxon>Basidiomycota</taxon>
        <taxon>Agaricomycotina</taxon>
        <taxon>Agaricomycetes</taxon>
        <taxon>Polyporales</taxon>
        <taxon>Sparassidaceae</taxon>
        <taxon>Sparassis</taxon>
    </lineage>
</organism>
<name>A0A401GEN8_9APHY</name>
<evidence type="ECO:0000313" key="3">
    <source>
        <dbReference type="EMBL" id="GBE80563.1"/>
    </source>
</evidence>
<evidence type="ECO:0000256" key="1">
    <source>
        <dbReference type="SAM" id="Phobius"/>
    </source>
</evidence>
<feature type="transmembrane region" description="Helical" evidence="1">
    <location>
        <begin position="202"/>
        <end position="223"/>
    </location>
</feature>
<evidence type="ECO:0000313" key="4">
    <source>
        <dbReference type="Proteomes" id="UP000287166"/>
    </source>
</evidence>
<keyword evidence="4" id="KW-1185">Reference proteome</keyword>
<dbReference type="GeneID" id="38777480"/>
<keyword evidence="1" id="KW-0812">Transmembrane</keyword>
<protein>
    <submittedName>
        <fullName evidence="3">Uncharacterized protein</fullName>
    </submittedName>
</protein>
<dbReference type="OrthoDB" id="3213477at2759"/>
<reference evidence="3 4" key="1">
    <citation type="journal article" date="2018" name="Sci. Rep.">
        <title>Genome sequence of the cauliflower mushroom Sparassis crispa (Hanabiratake) and its association with beneficial usage.</title>
        <authorList>
            <person name="Kiyama R."/>
            <person name="Furutani Y."/>
            <person name="Kawaguchi K."/>
            <person name="Nakanishi T."/>
        </authorList>
    </citation>
    <scope>NUCLEOTIDE SEQUENCE [LARGE SCALE GENOMIC DNA]</scope>
</reference>
<sequence>MSTEIPSFLLFVLARGNLLSTTILDEKVLVGSQNVDDARHNPSLRLPLKVWERLKRIALLLATGYASRESRTRYEITGDWYRFRSTTTKKLENIGIVSGLLLSSSTSLLSSGDLRRMTYIATIGSMACSLLSIIFGLLCLWSLVGVDPTRLKSLSRNSALFYYLYATPSLFGGTAALSFFVAVGSWTWLDLGHSHYGSGGKVLSICCSAALVFNAALCFILGGSTWRSQPSSKTAC</sequence>
<dbReference type="RefSeq" id="XP_027611476.1">
    <property type="nucleotide sequence ID" value="XM_027755675.1"/>
</dbReference>
<dbReference type="AlphaFoldDB" id="A0A401GEN8"/>
<dbReference type="InParanoid" id="A0A401GEN8"/>
<proteinExistence type="predicted"/>
<keyword evidence="1" id="KW-0472">Membrane</keyword>
<feature type="transmembrane region" description="Helical" evidence="1">
    <location>
        <begin position="117"/>
        <end position="141"/>
    </location>
</feature>
<keyword evidence="2" id="KW-0732">Signal</keyword>
<dbReference type="EMBL" id="BFAD01000003">
    <property type="protein sequence ID" value="GBE80563.1"/>
    <property type="molecule type" value="Genomic_DNA"/>
</dbReference>
<gene>
    <name evidence="3" type="ORF">SCP_0302780</name>
</gene>
<keyword evidence="1" id="KW-1133">Transmembrane helix</keyword>
<feature type="signal peptide" evidence="2">
    <location>
        <begin position="1"/>
        <end position="16"/>
    </location>
</feature>